<dbReference type="AlphaFoldDB" id="A0AB34J818"/>
<accession>A0AB34J818</accession>
<feature type="compositionally biased region" description="Basic and acidic residues" evidence="1">
    <location>
        <begin position="20"/>
        <end position="29"/>
    </location>
</feature>
<protein>
    <recommendedName>
        <fullName evidence="4">Transmembrane protein</fullName>
    </recommendedName>
</protein>
<proteinExistence type="predicted"/>
<name>A0AB34J818_PRYPA</name>
<evidence type="ECO:0000256" key="1">
    <source>
        <dbReference type="SAM" id="MobiDB-lite"/>
    </source>
</evidence>
<sequence>MDPTGEAPSLQSPTDGVEGQQRDEHEFDPALHSWILVPEHDAAHSSSTSAPSSPVHLPVLPLMPNEAPESRVDPDISACSDTFPEDGSYPNSPPVSPVLPTSLFAAQPQNLPSQDTLSQSVMEEGDTVAALMISEILGGAFPITPTESTRGGLAWRLGFPTHEGMLCRAPSWTSEDLSQYQRYEATQSDGCDDEGSHEHDCAPLDDDGLPLPRPLTWARYLASQPLAFVAVLLASHAAAFLLGLAMGRGGPGVERRVPADYMLQRRFSSGPYGYHARLCLPA</sequence>
<organism evidence="2 3">
    <name type="scientific">Prymnesium parvum</name>
    <name type="common">Toxic golden alga</name>
    <dbReference type="NCBI Taxonomy" id="97485"/>
    <lineage>
        <taxon>Eukaryota</taxon>
        <taxon>Haptista</taxon>
        <taxon>Haptophyta</taxon>
        <taxon>Prymnesiophyceae</taxon>
        <taxon>Prymnesiales</taxon>
        <taxon>Prymnesiaceae</taxon>
        <taxon>Prymnesium</taxon>
    </lineage>
</organism>
<keyword evidence="3" id="KW-1185">Reference proteome</keyword>
<feature type="compositionally biased region" description="Low complexity" evidence="1">
    <location>
        <begin position="44"/>
        <end position="64"/>
    </location>
</feature>
<gene>
    <name evidence="2" type="ORF">AB1Y20_004051</name>
</gene>
<evidence type="ECO:0000313" key="3">
    <source>
        <dbReference type="Proteomes" id="UP001515480"/>
    </source>
</evidence>
<feature type="region of interest" description="Disordered" evidence="1">
    <location>
        <begin position="1"/>
        <end position="95"/>
    </location>
</feature>
<reference evidence="2 3" key="1">
    <citation type="journal article" date="2024" name="Science">
        <title>Giant polyketide synthase enzymes in the biosynthesis of giant marine polyether toxins.</title>
        <authorList>
            <person name="Fallon T.R."/>
            <person name="Shende V.V."/>
            <person name="Wierzbicki I.H."/>
            <person name="Pendleton A.L."/>
            <person name="Watervoot N.F."/>
            <person name="Auber R.P."/>
            <person name="Gonzalez D.J."/>
            <person name="Wisecaver J.H."/>
            <person name="Moore B.S."/>
        </authorList>
    </citation>
    <scope>NUCLEOTIDE SEQUENCE [LARGE SCALE GENOMIC DNA]</scope>
    <source>
        <strain evidence="2 3">12B1</strain>
    </source>
</reference>
<comment type="caution">
    <text evidence="2">The sequence shown here is derived from an EMBL/GenBank/DDBJ whole genome shotgun (WGS) entry which is preliminary data.</text>
</comment>
<evidence type="ECO:0008006" key="4">
    <source>
        <dbReference type="Google" id="ProtNLM"/>
    </source>
</evidence>
<dbReference type="Proteomes" id="UP001515480">
    <property type="component" value="Unassembled WGS sequence"/>
</dbReference>
<evidence type="ECO:0000313" key="2">
    <source>
        <dbReference type="EMBL" id="KAL1514975.1"/>
    </source>
</evidence>
<dbReference type="EMBL" id="JBGBPQ010000012">
    <property type="protein sequence ID" value="KAL1514975.1"/>
    <property type="molecule type" value="Genomic_DNA"/>
</dbReference>